<evidence type="ECO:0000313" key="2">
    <source>
        <dbReference type="Proteomes" id="UP001230649"/>
    </source>
</evidence>
<evidence type="ECO:0000313" key="1">
    <source>
        <dbReference type="EMBL" id="KAJ9109792.1"/>
    </source>
</evidence>
<accession>A0ACC2WDR0</accession>
<keyword evidence="2" id="KW-1185">Reference proteome</keyword>
<protein>
    <submittedName>
        <fullName evidence="1">Uncharacterized protein</fullName>
    </submittedName>
</protein>
<reference evidence="1" key="1">
    <citation type="submission" date="2023-04" db="EMBL/GenBank/DDBJ databases">
        <title>Draft Genome sequencing of Naganishia species isolated from polar environments using Oxford Nanopore Technology.</title>
        <authorList>
            <person name="Leo P."/>
            <person name="Venkateswaran K."/>
        </authorList>
    </citation>
    <scope>NUCLEOTIDE SEQUENCE</scope>
    <source>
        <strain evidence="1">MNA-CCFEE 5262</strain>
    </source>
</reference>
<dbReference type="Proteomes" id="UP001230649">
    <property type="component" value="Unassembled WGS sequence"/>
</dbReference>
<sequence length="1148" mass="126431">MEAYNQNSRAAQATQTQLQQHNGKTLVTHRPFTDPSQTYRRADFLDDANEDRRQSATSLNKKRPPSQTTTTGTGKAARPKARPRQRKESSSPEPTTRRKELNAEELVSKWQRVSQTALSDSDSDDMRFDLSGKLPRLKLYLSPESRTKSLASREVEREYIFVSQDGTQVSSSAPRKDLQLERRVALVFRLAQGGFAPPSVGSVKASQKYLRDGSIGYSSDSEGGRRDDSFLGDRRRLVPLSKAVPLQKGKGKAKVKERVTLGEDNESEIEVVGKGKAKAAKGKGKVEEKNGRVKGSVTNLTKLATSKRDGKRKEPPAPPPAAKRPATVQPTKKTTKTRKRVVLDTSEEEAESEDDISITPRAKAVSVTAKGKGKAPVRREKTPPLKTGKTSKRARERTPPPPPMAAAGKSKKNNKRKRLTLDDEGPVISSADSDSAPAPTRRKISKQVRTPIKNAKTKRTPAEVAIPSGFPSPMRAPVRVNEALLKPVEEPVLEVVVKKYRMNAAGEEEEIVYGPNGAEPLSLGEMVFADRPTVQLPPEKIPGLIARKISEEKCPYCDNFLPIQMSPSTEALFEKLQASRPTSSGDDWTRTIEFCERHSAESHVFPLGLHSGYPGEMNFTELRQRIKKMKPVVKRMLKKPKDSPFYLFASRDLERQGRRRWAGVEARNDEQRKNRLLPGYFSALGKMTITSVLRGMLRSNRLARLVTEKATDPFNVEEYIEHVLVLEVAVHLIQEDMIHFKEDNEPYTEAEKRTRALQILKQSREYGRLRFGIGSQYLAEEDIGNGATQMVIADVRGLHDDTDEESEEDASSSEAEQEDEGHNQASSSGNTPPYEPSGRQALLSSPQRIPDDDDEDDIRPTATPEILPLDSSPVQSIATHRSQSPEAIIVDPPTPSRNTLSQIDKSLAPVSLIDDDDVDDNFDDPGESLDAQALIDAANGVEETHYQKQKRKDNAQTMKKTRQPPKFADVVEVLSPERPASAAGSGRSGGESSRLAHNRDPGNSRAPIIHDIDNDDDPLAGNLDQHRGLVSRTQTRPTTSNGLGVSSRTGGPQASRSGVPNRRMDDTPSFASPYHHHSTAQGGRTVGLPRPNNAGGSTSGPGAQSGARRAADPKNTKGGMFMPKTINQALRHRSEVTQVLEQRGARRA</sequence>
<comment type="caution">
    <text evidence="1">The sequence shown here is derived from an EMBL/GenBank/DDBJ whole genome shotgun (WGS) entry which is preliminary data.</text>
</comment>
<proteinExistence type="predicted"/>
<dbReference type="EMBL" id="JASBWS010000028">
    <property type="protein sequence ID" value="KAJ9109792.1"/>
    <property type="molecule type" value="Genomic_DNA"/>
</dbReference>
<organism evidence="1 2">
    <name type="scientific">Naganishia adeliensis</name>
    <dbReference type="NCBI Taxonomy" id="92952"/>
    <lineage>
        <taxon>Eukaryota</taxon>
        <taxon>Fungi</taxon>
        <taxon>Dikarya</taxon>
        <taxon>Basidiomycota</taxon>
        <taxon>Agaricomycotina</taxon>
        <taxon>Tremellomycetes</taxon>
        <taxon>Filobasidiales</taxon>
        <taxon>Filobasidiaceae</taxon>
        <taxon>Naganishia</taxon>
    </lineage>
</organism>
<gene>
    <name evidence="1" type="ORF">QFC20_003208</name>
</gene>
<name>A0ACC2WDR0_9TREE</name>